<dbReference type="Pfam" id="PF00348">
    <property type="entry name" value="polyprenyl_synt"/>
    <property type="match status" value="1"/>
</dbReference>
<dbReference type="PANTHER" id="PTHR12001:SF44">
    <property type="entry name" value="GERANYLGERANYL PYROPHOSPHATE SYNTHASE"/>
    <property type="match status" value="1"/>
</dbReference>
<gene>
    <name evidence="4" type="ORF">ABVK25_007678</name>
</gene>
<dbReference type="Proteomes" id="UP001590951">
    <property type="component" value="Unassembled WGS sequence"/>
</dbReference>
<dbReference type="Gene3D" id="1.10.600.10">
    <property type="entry name" value="Farnesyl Diphosphate Synthase"/>
    <property type="match status" value="1"/>
</dbReference>
<evidence type="ECO:0000313" key="4">
    <source>
        <dbReference type="EMBL" id="KAL2051986.1"/>
    </source>
</evidence>
<dbReference type="InterPro" id="IPR000092">
    <property type="entry name" value="Polyprenyl_synt"/>
</dbReference>
<comment type="caution">
    <text evidence="4">The sequence shown here is derived from an EMBL/GenBank/DDBJ whole genome shotgun (WGS) entry which is preliminary data.</text>
</comment>
<name>A0ABR4B249_9LECA</name>
<proteinExistence type="predicted"/>
<evidence type="ECO:0000313" key="5">
    <source>
        <dbReference type="Proteomes" id="UP001590951"/>
    </source>
</evidence>
<dbReference type="SUPFAM" id="SSF48576">
    <property type="entry name" value="Terpenoid synthases"/>
    <property type="match status" value="1"/>
</dbReference>
<protein>
    <submittedName>
        <fullName evidence="4">Uncharacterized protein</fullName>
    </submittedName>
</protein>
<keyword evidence="3" id="KW-0460">Magnesium</keyword>
<reference evidence="4 5" key="1">
    <citation type="submission" date="2024-09" db="EMBL/GenBank/DDBJ databases">
        <title>Rethinking Asexuality: The Enigmatic Case of Functional Sexual Genes in Lepraria (Stereocaulaceae).</title>
        <authorList>
            <person name="Doellman M."/>
            <person name="Sun Y."/>
            <person name="Barcenas-Pena A."/>
            <person name="Lumbsch H.T."/>
            <person name="Grewe F."/>
        </authorList>
    </citation>
    <scope>NUCLEOTIDE SEQUENCE [LARGE SCALE GENOMIC DNA]</scope>
    <source>
        <strain evidence="4 5">Grewe 0041</strain>
    </source>
</reference>
<evidence type="ECO:0000256" key="3">
    <source>
        <dbReference type="ARBA" id="ARBA00022842"/>
    </source>
</evidence>
<sequence>MISNKTGGLFRLAARLMQSVSSTVHNIVPLTDLISPLFQVRDDYKNLCSEQMASAKGFCEDLTEGKFSLPVIHSIRNSASSNNELLNILKLHTLDQGLKSHALWYMQTQTNSLDYTKRVLSNLHEQAQSALAHIQGQNDPMEAIMVKLAFI</sequence>
<dbReference type="EMBL" id="JBHFEH010000030">
    <property type="protein sequence ID" value="KAL2051986.1"/>
    <property type="molecule type" value="Genomic_DNA"/>
</dbReference>
<accession>A0ABR4B249</accession>
<keyword evidence="1" id="KW-0808">Transferase</keyword>
<evidence type="ECO:0000256" key="1">
    <source>
        <dbReference type="ARBA" id="ARBA00022679"/>
    </source>
</evidence>
<dbReference type="PANTHER" id="PTHR12001">
    <property type="entry name" value="GERANYLGERANYL PYROPHOSPHATE SYNTHASE"/>
    <property type="match status" value="1"/>
</dbReference>
<keyword evidence="5" id="KW-1185">Reference proteome</keyword>
<keyword evidence="2" id="KW-0479">Metal-binding</keyword>
<organism evidence="4 5">
    <name type="scientific">Lepraria finkii</name>
    <dbReference type="NCBI Taxonomy" id="1340010"/>
    <lineage>
        <taxon>Eukaryota</taxon>
        <taxon>Fungi</taxon>
        <taxon>Dikarya</taxon>
        <taxon>Ascomycota</taxon>
        <taxon>Pezizomycotina</taxon>
        <taxon>Lecanoromycetes</taxon>
        <taxon>OSLEUM clade</taxon>
        <taxon>Lecanoromycetidae</taxon>
        <taxon>Lecanorales</taxon>
        <taxon>Lecanorineae</taxon>
        <taxon>Stereocaulaceae</taxon>
        <taxon>Lepraria</taxon>
    </lineage>
</organism>
<evidence type="ECO:0000256" key="2">
    <source>
        <dbReference type="ARBA" id="ARBA00022723"/>
    </source>
</evidence>
<dbReference type="InterPro" id="IPR008949">
    <property type="entry name" value="Isoprenoid_synthase_dom_sf"/>
</dbReference>